<dbReference type="EMBL" id="QZFU01000029">
    <property type="protein sequence ID" value="RJO72088.1"/>
    <property type="molecule type" value="Genomic_DNA"/>
</dbReference>
<dbReference type="Proteomes" id="UP000266677">
    <property type="component" value="Unassembled WGS sequence"/>
</dbReference>
<comment type="caution">
    <text evidence="1">The sequence shown here is derived from an EMBL/GenBank/DDBJ whole genome shotgun (WGS) entry which is preliminary data.</text>
</comment>
<gene>
    <name evidence="1" type="ORF">D5S18_23200</name>
</gene>
<dbReference type="RefSeq" id="WP_120043192.1">
    <property type="nucleotide sequence ID" value="NZ_QZFU01000029.1"/>
</dbReference>
<sequence length="110" mass="11669">MPKGVAVTPQRLRNIAHDLDLTKGNLQSLRERMAKTAAEAVQYCGTDENGEGFKGDQGFTASWEGINEGQKSQEDRCADYSGGMCASANIVDNSEVASSSEIRAAALAAE</sequence>
<evidence type="ECO:0000313" key="2">
    <source>
        <dbReference type="Proteomes" id="UP000266677"/>
    </source>
</evidence>
<dbReference type="AlphaFoldDB" id="A0A3A4KAJ4"/>
<proteinExistence type="predicted"/>
<reference evidence="1 2" key="1">
    <citation type="submission" date="2018-09" db="EMBL/GenBank/DDBJ databases">
        <title>YIM PH21274 draft genome.</title>
        <authorList>
            <person name="Miao C."/>
        </authorList>
    </citation>
    <scope>NUCLEOTIDE SEQUENCE [LARGE SCALE GENOMIC DNA]</scope>
    <source>
        <strain evidence="1 2">YIM PH 21724</strain>
    </source>
</reference>
<evidence type="ECO:0000313" key="1">
    <source>
        <dbReference type="EMBL" id="RJO72088.1"/>
    </source>
</evidence>
<name>A0A3A4KAJ4_9NOCA</name>
<accession>A0A3A4KAJ4</accession>
<keyword evidence="2" id="KW-1185">Reference proteome</keyword>
<protein>
    <submittedName>
        <fullName evidence="1">Uncharacterized protein</fullName>
    </submittedName>
</protein>
<organism evidence="1 2">
    <name type="scientific">Nocardia panacis</name>
    <dbReference type="NCBI Taxonomy" id="2340916"/>
    <lineage>
        <taxon>Bacteria</taxon>
        <taxon>Bacillati</taxon>
        <taxon>Actinomycetota</taxon>
        <taxon>Actinomycetes</taxon>
        <taxon>Mycobacteriales</taxon>
        <taxon>Nocardiaceae</taxon>
        <taxon>Nocardia</taxon>
    </lineage>
</organism>